<keyword evidence="8" id="KW-1185">Reference proteome</keyword>
<protein>
    <submittedName>
        <fullName evidence="7">Sulfate transporter family-domain-containing protein</fullName>
    </submittedName>
</protein>
<comment type="caution">
    <text evidence="7">The sequence shown here is derived from an EMBL/GenBank/DDBJ whole genome shotgun (WGS) entry which is preliminary data.</text>
</comment>
<dbReference type="InterPro" id="IPR052706">
    <property type="entry name" value="Membrane-Transporter-like"/>
</dbReference>
<dbReference type="Pfam" id="PF01740">
    <property type="entry name" value="STAS"/>
    <property type="match status" value="1"/>
</dbReference>
<dbReference type="Pfam" id="PF00916">
    <property type="entry name" value="Sulfate_transp"/>
    <property type="match status" value="1"/>
</dbReference>
<sequence>MDVLRARSMRVISNTPGRLYRALPAVLLGTLFNILDAVSTGLLLFPSEEGAGPTQFKSLQIQGVSMYIMSGILSQIAMTLGGSRFPGGLGAMLIEILPFLQGIGNDLRGALGADNPALVPTVMAAYALTSFLTGFVFIVLGVLKLGNVVAYFPQTVLTGAVGAIGLSLFILGLGLMLPESSPLLTLSSARSVLFSFSHLPLLAASFVPAFMLSLSKRSRVLARLTRGATHHAYFIPASLCFIPIIFWVIAGSMHTPQETLIVHGWLFRVDVTAAQQSGIGTSWIYWREFDFPRVEWWALKHAIANIVLLVVIGVLNLPIFVPALAFSLDVPYDMNHEFLGQGIANLLSGVTGTVPNILQYSYSVFITRANGGRFEMAIVTGLTCILFFTSSLLLPYVPTVLASALVLFLGIELLLEAVWESAQTLVLLEWGVVMTTLFACTFLGFAEGFGVGIGTATAVYLVYGVVDSRARVIQWEEWNETHCNRGQSTSVPIYPLSHMPSANTLSNVNRIPDSPDIETAAPSLSSFTQESADDLLLKINARVVVLSGYVFFASIPSLEMRLLDPKAHASFIIVDMTSVHRLETAAAQCFDRGVRDLTPRSTAIILCGVQKGSGVHADFERAGITLVFDPEFMEEKAILAFGTRDESVAWCQQKYEESVVVEIRETKGETLLVSNNDVYEKFCRLFDFDIQTSVKTHTCSERTNPPADRLPKPTVDVERIVSEGARFVCYTPQQLVTRQNHDRIIFIVEGQANIVTTASALTRPSLSRMLMMLPKESLQFVKRRLFTNLRSVRIVGPGDVLECCSSTGLEHTMNLVAQSRCVTVEIGRQQVTSSLMSWAKSKNALKITLNQEGS</sequence>
<organism evidence="7 8">
    <name type="scientific">Collybia nuda</name>
    <dbReference type="NCBI Taxonomy" id="64659"/>
    <lineage>
        <taxon>Eukaryota</taxon>
        <taxon>Fungi</taxon>
        <taxon>Dikarya</taxon>
        <taxon>Basidiomycota</taxon>
        <taxon>Agaricomycotina</taxon>
        <taxon>Agaricomycetes</taxon>
        <taxon>Agaricomycetidae</taxon>
        <taxon>Agaricales</taxon>
        <taxon>Tricholomatineae</taxon>
        <taxon>Clitocybaceae</taxon>
        <taxon>Collybia</taxon>
    </lineage>
</organism>
<dbReference type="Gene3D" id="3.30.750.24">
    <property type="entry name" value="STAS domain"/>
    <property type="match status" value="1"/>
</dbReference>
<dbReference type="AlphaFoldDB" id="A0A9P5YFT2"/>
<keyword evidence="2 5" id="KW-0812">Transmembrane</keyword>
<comment type="subcellular location">
    <subcellularLocation>
        <location evidence="1">Membrane</location>
        <topology evidence="1">Multi-pass membrane protein</topology>
    </subcellularLocation>
</comment>
<dbReference type="PROSITE" id="PS50801">
    <property type="entry name" value="STAS"/>
    <property type="match status" value="1"/>
</dbReference>
<feature type="domain" description="STAS" evidence="6">
    <location>
        <begin position="543"/>
        <end position="651"/>
    </location>
</feature>
<evidence type="ECO:0000256" key="4">
    <source>
        <dbReference type="ARBA" id="ARBA00023136"/>
    </source>
</evidence>
<feature type="transmembrane region" description="Helical" evidence="5">
    <location>
        <begin position="374"/>
        <end position="394"/>
    </location>
</feature>
<keyword evidence="4 5" id="KW-0472">Membrane</keyword>
<dbReference type="OrthoDB" id="409725at2759"/>
<dbReference type="Proteomes" id="UP000807353">
    <property type="component" value="Unassembled WGS sequence"/>
</dbReference>
<dbReference type="PANTHER" id="PTHR43310:SF4">
    <property type="entry name" value="AFR304WP"/>
    <property type="match status" value="1"/>
</dbReference>
<dbReference type="SUPFAM" id="SSF52091">
    <property type="entry name" value="SpoIIaa-like"/>
    <property type="match status" value="1"/>
</dbReference>
<dbReference type="PANTHER" id="PTHR43310">
    <property type="entry name" value="SULFATE TRANSPORTER YBAR-RELATED"/>
    <property type="match status" value="1"/>
</dbReference>
<dbReference type="InterPro" id="IPR002645">
    <property type="entry name" value="STAS_dom"/>
</dbReference>
<feature type="transmembrane region" description="Helical" evidence="5">
    <location>
        <begin position="155"/>
        <end position="177"/>
    </location>
</feature>
<proteinExistence type="predicted"/>
<evidence type="ECO:0000256" key="3">
    <source>
        <dbReference type="ARBA" id="ARBA00022989"/>
    </source>
</evidence>
<dbReference type="EMBL" id="MU150235">
    <property type="protein sequence ID" value="KAF9467786.1"/>
    <property type="molecule type" value="Genomic_DNA"/>
</dbReference>
<feature type="transmembrane region" description="Helical" evidence="5">
    <location>
        <begin position="306"/>
        <end position="326"/>
    </location>
</feature>
<evidence type="ECO:0000256" key="1">
    <source>
        <dbReference type="ARBA" id="ARBA00004141"/>
    </source>
</evidence>
<dbReference type="GO" id="GO:0016020">
    <property type="term" value="C:membrane"/>
    <property type="evidence" value="ECO:0007669"/>
    <property type="project" value="UniProtKB-SubCell"/>
</dbReference>
<reference evidence="7" key="1">
    <citation type="submission" date="2020-11" db="EMBL/GenBank/DDBJ databases">
        <authorList>
            <consortium name="DOE Joint Genome Institute"/>
            <person name="Ahrendt S."/>
            <person name="Riley R."/>
            <person name="Andreopoulos W."/>
            <person name="Labutti K."/>
            <person name="Pangilinan J."/>
            <person name="Ruiz-Duenas F.J."/>
            <person name="Barrasa J.M."/>
            <person name="Sanchez-Garcia M."/>
            <person name="Camarero S."/>
            <person name="Miyauchi S."/>
            <person name="Serrano A."/>
            <person name="Linde D."/>
            <person name="Babiker R."/>
            <person name="Drula E."/>
            <person name="Ayuso-Fernandez I."/>
            <person name="Pacheco R."/>
            <person name="Padilla G."/>
            <person name="Ferreira P."/>
            <person name="Barriuso J."/>
            <person name="Kellner H."/>
            <person name="Castanera R."/>
            <person name="Alfaro M."/>
            <person name="Ramirez L."/>
            <person name="Pisabarro A.G."/>
            <person name="Kuo A."/>
            <person name="Tritt A."/>
            <person name="Lipzen A."/>
            <person name="He G."/>
            <person name="Yan M."/>
            <person name="Ng V."/>
            <person name="Cullen D."/>
            <person name="Martin F."/>
            <person name="Rosso M.-N."/>
            <person name="Henrissat B."/>
            <person name="Hibbett D."/>
            <person name="Martinez A.T."/>
            <person name="Grigoriev I.V."/>
        </authorList>
    </citation>
    <scope>NUCLEOTIDE SEQUENCE</scope>
    <source>
        <strain evidence="7">CBS 247.69</strain>
    </source>
</reference>
<accession>A0A9P5YFT2</accession>
<feature type="transmembrane region" description="Helical" evidence="5">
    <location>
        <begin position="233"/>
        <end position="253"/>
    </location>
</feature>
<feature type="transmembrane region" description="Helical" evidence="5">
    <location>
        <begin position="265"/>
        <end position="286"/>
    </location>
</feature>
<feature type="transmembrane region" description="Helical" evidence="5">
    <location>
        <begin position="192"/>
        <end position="212"/>
    </location>
</feature>
<dbReference type="InterPro" id="IPR011547">
    <property type="entry name" value="SLC26A/SulP_dom"/>
</dbReference>
<evidence type="ECO:0000259" key="6">
    <source>
        <dbReference type="PROSITE" id="PS50801"/>
    </source>
</evidence>
<name>A0A9P5YFT2_9AGAR</name>
<evidence type="ECO:0000256" key="2">
    <source>
        <dbReference type="ARBA" id="ARBA00022692"/>
    </source>
</evidence>
<dbReference type="InterPro" id="IPR036513">
    <property type="entry name" value="STAS_dom_sf"/>
</dbReference>
<evidence type="ECO:0000256" key="5">
    <source>
        <dbReference type="SAM" id="Phobius"/>
    </source>
</evidence>
<keyword evidence="3 5" id="KW-1133">Transmembrane helix</keyword>
<feature type="transmembrane region" description="Helical" evidence="5">
    <location>
        <begin position="123"/>
        <end position="143"/>
    </location>
</feature>
<evidence type="ECO:0000313" key="8">
    <source>
        <dbReference type="Proteomes" id="UP000807353"/>
    </source>
</evidence>
<feature type="transmembrane region" description="Helical" evidence="5">
    <location>
        <begin position="338"/>
        <end position="362"/>
    </location>
</feature>
<gene>
    <name evidence="7" type="ORF">BDZ94DRAFT_1304982</name>
</gene>
<evidence type="ECO:0000313" key="7">
    <source>
        <dbReference type="EMBL" id="KAF9467786.1"/>
    </source>
</evidence>